<dbReference type="InterPro" id="IPR053866">
    <property type="entry name" value="PhyR_sigma2"/>
</dbReference>
<feature type="modified residue" description="4-aspartylphosphate" evidence="3">
    <location>
        <position position="195"/>
    </location>
</feature>
<keyword evidence="2 3" id="KW-0597">Phosphoprotein</keyword>
<dbReference type="InterPro" id="IPR001789">
    <property type="entry name" value="Sig_transdc_resp-reg_receiver"/>
</dbReference>
<sequence>MTLSTRIAPHLSYLRRFSRALTGSQTSGDAYVAAALEALIADVSIFPQASSDRIGLYRLFCNLYKTASVPMPEPAPDQAPDIAWEQRAARNLSHIAPVPRQAFLLVAVEGFTDREAAEILELDEAELSQALSVASAEISRQVATRIMIIEDEPLIAMDIEQMVEGLGHEVVGIARTRDEALALYKREKPRMVLADIQLADGSSGIDAVNEILQDDAIPVIFITAFPERLLTGDRPEPTFLVTKPFNPDMVKALISQALFFEEASQVAA</sequence>
<evidence type="ECO:0000259" key="4">
    <source>
        <dbReference type="PROSITE" id="PS50110"/>
    </source>
</evidence>
<accession>A0A7W9B0W1</accession>
<dbReference type="SUPFAM" id="SSF52172">
    <property type="entry name" value="CheY-like"/>
    <property type="match status" value="1"/>
</dbReference>
<proteinExistence type="predicted"/>
<dbReference type="InterPro" id="IPR050595">
    <property type="entry name" value="Bact_response_regulator"/>
</dbReference>
<feature type="domain" description="Response regulatory" evidence="4">
    <location>
        <begin position="145"/>
        <end position="258"/>
    </location>
</feature>
<dbReference type="PANTHER" id="PTHR44591:SF23">
    <property type="entry name" value="CHEY SUBFAMILY"/>
    <property type="match status" value="1"/>
</dbReference>
<evidence type="ECO:0000256" key="1">
    <source>
        <dbReference type="ARBA" id="ARBA00004496"/>
    </source>
</evidence>
<dbReference type="Gene3D" id="3.40.50.2300">
    <property type="match status" value="1"/>
</dbReference>
<dbReference type="PIRSF" id="PIRSF036400">
    <property type="entry name" value="RR_Ctr_UCP036400"/>
    <property type="match status" value="1"/>
</dbReference>
<keyword evidence="6" id="KW-1185">Reference proteome</keyword>
<dbReference type="InterPro" id="IPR036388">
    <property type="entry name" value="WH-like_DNA-bd_sf"/>
</dbReference>
<dbReference type="NCBIfam" id="NF006623">
    <property type="entry name" value="PRK09191.1"/>
    <property type="match status" value="1"/>
</dbReference>
<dbReference type="GO" id="GO:0000160">
    <property type="term" value="P:phosphorelay signal transduction system"/>
    <property type="evidence" value="ECO:0007669"/>
    <property type="project" value="InterPro"/>
</dbReference>
<dbReference type="Pfam" id="PF22029">
    <property type="entry name" value="PhyR_sigma2"/>
    <property type="match status" value="1"/>
</dbReference>
<evidence type="ECO:0000313" key="6">
    <source>
        <dbReference type="Proteomes" id="UP000555546"/>
    </source>
</evidence>
<reference evidence="5 6" key="1">
    <citation type="submission" date="2020-08" db="EMBL/GenBank/DDBJ databases">
        <title>Genomic Encyclopedia of Type Strains, Phase IV (KMG-IV): sequencing the most valuable type-strain genomes for metagenomic binning, comparative biology and taxonomic classification.</title>
        <authorList>
            <person name="Goeker M."/>
        </authorList>
    </citation>
    <scope>NUCLEOTIDE SEQUENCE [LARGE SCALE GENOMIC DNA]</scope>
    <source>
        <strain evidence="5 6">DSM 26944</strain>
    </source>
</reference>
<organism evidence="5 6">
    <name type="scientific">Brucella daejeonensis</name>
    <dbReference type="NCBI Taxonomy" id="659015"/>
    <lineage>
        <taxon>Bacteria</taxon>
        <taxon>Pseudomonadati</taxon>
        <taxon>Pseudomonadota</taxon>
        <taxon>Alphaproteobacteria</taxon>
        <taxon>Hyphomicrobiales</taxon>
        <taxon>Brucellaceae</taxon>
        <taxon>Brucella/Ochrobactrum group</taxon>
        <taxon>Brucella</taxon>
    </lineage>
</organism>
<evidence type="ECO:0000256" key="3">
    <source>
        <dbReference type="PROSITE-ProRule" id="PRU00169"/>
    </source>
</evidence>
<comment type="subcellular location">
    <subcellularLocation>
        <location evidence="1">Cytoplasm</location>
    </subcellularLocation>
</comment>
<dbReference type="InterPro" id="IPR011006">
    <property type="entry name" value="CheY-like_superfamily"/>
</dbReference>
<gene>
    <name evidence="5" type="ORF">FHS76_004111</name>
</gene>
<evidence type="ECO:0000256" key="2">
    <source>
        <dbReference type="ARBA" id="ARBA00022553"/>
    </source>
</evidence>
<dbReference type="CDD" id="cd17540">
    <property type="entry name" value="REC_PhyR"/>
    <property type="match status" value="1"/>
</dbReference>
<dbReference type="PROSITE" id="PS50110">
    <property type="entry name" value="RESPONSE_REGULATORY"/>
    <property type="match status" value="1"/>
</dbReference>
<evidence type="ECO:0000313" key="5">
    <source>
        <dbReference type="EMBL" id="MBB5704195.1"/>
    </source>
</evidence>
<comment type="caution">
    <text evidence="5">The sequence shown here is derived from an EMBL/GenBank/DDBJ whole genome shotgun (WGS) entry which is preliminary data.</text>
</comment>
<dbReference type="AlphaFoldDB" id="A0A7W9B0W1"/>
<dbReference type="PANTHER" id="PTHR44591">
    <property type="entry name" value="STRESS RESPONSE REGULATOR PROTEIN 1"/>
    <property type="match status" value="1"/>
</dbReference>
<dbReference type="RefSeq" id="WP_183657237.1">
    <property type="nucleotide sequence ID" value="NZ_JACIJG010000025.1"/>
</dbReference>
<dbReference type="Gene3D" id="1.10.10.10">
    <property type="entry name" value="Winged helix-like DNA-binding domain superfamily/Winged helix DNA-binding domain"/>
    <property type="match status" value="1"/>
</dbReference>
<dbReference type="EMBL" id="JACIJG010000025">
    <property type="protein sequence ID" value="MBB5704195.1"/>
    <property type="molecule type" value="Genomic_DNA"/>
</dbReference>
<name>A0A7W9B0W1_9HYPH</name>
<dbReference type="SMART" id="SM00448">
    <property type="entry name" value="REC"/>
    <property type="match status" value="1"/>
</dbReference>
<protein>
    <submittedName>
        <fullName evidence="5">CheY-like chemotaxis protein</fullName>
    </submittedName>
</protein>
<dbReference type="GO" id="GO:0005737">
    <property type="term" value="C:cytoplasm"/>
    <property type="evidence" value="ECO:0007669"/>
    <property type="project" value="UniProtKB-SubCell"/>
</dbReference>
<dbReference type="Gene3D" id="1.10.1740.10">
    <property type="match status" value="1"/>
</dbReference>
<dbReference type="Pfam" id="PF00072">
    <property type="entry name" value="Response_reg"/>
    <property type="match status" value="1"/>
</dbReference>
<dbReference type="Pfam" id="PF22233">
    <property type="entry name" value="PhyR_sigma-like"/>
    <property type="match status" value="1"/>
</dbReference>
<dbReference type="Proteomes" id="UP000555546">
    <property type="component" value="Unassembled WGS sequence"/>
</dbReference>
<dbReference type="InterPro" id="IPR053867">
    <property type="entry name" value="PhyR_sigma4"/>
</dbReference>
<dbReference type="InterPro" id="IPR014605">
    <property type="entry name" value="Sig_resp-reg_PhyR"/>
</dbReference>